<feature type="region of interest" description="Disordered" evidence="6">
    <location>
        <begin position="1"/>
        <end position="33"/>
    </location>
</feature>
<gene>
    <name evidence="7" type="primary">NGG1</name>
    <name evidence="7" type="ORF">BN1211_1890</name>
</gene>
<feature type="compositionally biased region" description="Basic and acidic residues" evidence="6">
    <location>
        <begin position="205"/>
        <end position="228"/>
    </location>
</feature>
<feature type="compositionally biased region" description="Basic and acidic residues" evidence="6">
    <location>
        <begin position="169"/>
        <end position="182"/>
    </location>
</feature>
<feature type="compositionally biased region" description="Acidic residues" evidence="6">
    <location>
        <begin position="123"/>
        <end position="133"/>
    </location>
</feature>
<evidence type="ECO:0000256" key="3">
    <source>
        <dbReference type="ARBA" id="ARBA00023015"/>
    </source>
</evidence>
<dbReference type="AlphaFoldDB" id="A0A0H5C1X7"/>
<feature type="compositionally biased region" description="Basic and acidic residues" evidence="6">
    <location>
        <begin position="93"/>
        <end position="103"/>
    </location>
</feature>
<feature type="compositionally biased region" description="Low complexity" evidence="6">
    <location>
        <begin position="12"/>
        <end position="22"/>
    </location>
</feature>
<feature type="compositionally biased region" description="Acidic residues" evidence="6">
    <location>
        <begin position="140"/>
        <end position="152"/>
    </location>
</feature>
<evidence type="ECO:0000256" key="4">
    <source>
        <dbReference type="ARBA" id="ARBA00023163"/>
    </source>
</evidence>
<dbReference type="GO" id="GO:0000124">
    <property type="term" value="C:SAGA complex"/>
    <property type="evidence" value="ECO:0007669"/>
    <property type="project" value="TreeGrafter"/>
</dbReference>
<feature type="region of interest" description="Disordered" evidence="6">
    <location>
        <begin position="479"/>
        <end position="502"/>
    </location>
</feature>
<keyword evidence="5" id="KW-0539">Nucleus</keyword>
<dbReference type="GO" id="GO:0005634">
    <property type="term" value="C:nucleus"/>
    <property type="evidence" value="ECO:0007669"/>
    <property type="project" value="UniProtKB-SubCell"/>
</dbReference>
<protein>
    <submittedName>
        <fullName evidence="7">NGG1 protein</fullName>
    </submittedName>
</protein>
<dbReference type="Proteomes" id="UP000038830">
    <property type="component" value="Unassembled WGS sequence"/>
</dbReference>
<evidence type="ECO:0000256" key="1">
    <source>
        <dbReference type="ARBA" id="ARBA00004123"/>
    </source>
</evidence>
<sequence length="640" mass="71770">MGTRNSGRRRGGSTTSGSSGKQAGKKTTKVSAPSTTLNEVLSLLSIQYDSDLGVLNGDFVTRAPELAVLTSLKKSLVKLSDQLEIASNNDESTIERMREKQRELTAGGDMDTEAEPGTKEATVEPEEEEGEMEESIKQEDGEEEKEVEEDSHDDDHNGDHDDDPVDGPVDDKSADVEIKDEYGPAPSEVTSPAERPQDDDDDKFEDATDKLDTTTERKLSIERMENDPTVKNPKSEFVTSQTLPAAALALGLFNEEDGGLHETGEEYLKKRYGVASYPKTDLRDKLPGEIPDIDFSKSKPTNQVQFATFQTFFENFYRQFTDEDLKFLKGKYLIPDSLSSDPNYDPNITPYLIPDLGQLYAEIWNNEEGAINYTSPVEPITLDSIEPKMSSTDLTDETIDTESVSCGPLVSRLLSAIMKDESSDDEDETSNSNETRTSVTTLPDQPAWKVSSVNTDYTTLEDRLKRELKFIGIFTDLGNDSSKAQDGEDREPNWLKPEDDEVSTELRALQSELREVSKRNNKRKRILIPIIEQQLAWQEYNSILDDLEKQIDQTYMKRIRVPKNKKRKTAATSVPPSLQAQMQQQAAQQAAANAAVKSLLEKRQRWIDKIGPLFDTGDGIESLKKYPKESVFERENLGRR</sequence>
<feature type="region of interest" description="Disordered" evidence="6">
    <location>
        <begin position="420"/>
        <end position="443"/>
    </location>
</feature>
<dbReference type="InterPro" id="IPR019340">
    <property type="entry name" value="Histone_AcTrfase_su3"/>
</dbReference>
<comment type="similarity">
    <text evidence="2">Belongs to the NGG1 family.</text>
</comment>
<evidence type="ECO:0000256" key="5">
    <source>
        <dbReference type="ARBA" id="ARBA00023242"/>
    </source>
</evidence>
<reference evidence="8" key="1">
    <citation type="journal article" date="2015" name="J. Biotechnol.">
        <title>The structure of the Cyberlindnera jadinii genome and its relation to Candida utilis analyzed by the occurrence of single nucleotide polymorphisms.</title>
        <authorList>
            <person name="Rupp O."/>
            <person name="Brinkrolf K."/>
            <person name="Buerth C."/>
            <person name="Kunigo M."/>
            <person name="Schneider J."/>
            <person name="Jaenicke S."/>
            <person name="Goesmann A."/>
            <person name="Puehler A."/>
            <person name="Jaeger K.-E."/>
            <person name="Ernst J.F."/>
        </authorList>
    </citation>
    <scope>NUCLEOTIDE SEQUENCE [LARGE SCALE GENOMIC DNA]</scope>
    <source>
        <strain evidence="8">ATCC 18201 / CBS 1600 / BCRC 20928 / JCM 3617 / NBRC 0987 / NRRL Y-1542</strain>
    </source>
</reference>
<feature type="compositionally biased region" description="Basic residues" evidence="6">
    <location>
        <begin position="1"/>
        <end position="11"/>
    </location>
</feature>
<dbReference type="PANTHER" id="PTHR13556">
    <property type="entry name" value="TRANSCRIPTIONAL ADAPTER 3-RELATED"/>
    <property type="match status" value="1"/>
</dbReference>
<organism evidence="7 8">
    <name type="scientific">Cyberlindnera jadinii (strain ATCC 18201 / CBS 1600 / BCRC 20928 / JCM 3617 / NBRC 0987 / NRRL Y-1542)</name>
    <name type="common">Torula yeast</name>
    <name type="synonym">Candida utilis</name>
    <dbReference type="NCBI Taxonomy" id="983966"/>
    <lineage>
        <taxon>Eukaryota</taxon>
        <taxon>Fungi</taxon>
        <taxon>Dikarya</taxon>
        <taxon>Ascomycota</taxon>
        <taxon>Saccharomycotina</taxon>
        <taxon>Saccharomycetes</taxon>
        <taxon>Phaffomycetales</taxon>
        <taxon>Phaffomycetaceae</taxon>
        <taxon>Cyberlindnera</taxon>
    </lineage>
</organism>
<comment type="subcellular location">
    <subcellularLocation>
        <location evidence="1">Nucleus</location>
    </subcellularLocation>
</comment>
<dbReference type="EMBL" id="CDQK01000002">
    <property type="protein sequence ID" value="CEP21716.1"/>
    <property type="molecule type" value="Genomic_DNA"/>
</dbReference>
<keyword evidence="3" id="KW-0805">Transcription regulation</keyword>
<evidence type="ECO:0000256" key="6">
    <source>
        <dbReference type="SAM" id="MobiDB-lite"/>
    </source>
</evidence>
<feature type="region of interest" description="Disordered" evidence="6">
    <location>
        <begin position="87"/>
        <end position="234"/>
    </location>
</feature>
<feature type="compositionally biased region" description="Basic and acidic residues" evidence="6">
    <location>
        <begin position="483"/>
        <end position="497"/>
    </location>
</feature>
<proteinExistence type="inferred from homology"/>
<keyword evidence="4" id="KW-0804">Transcription</keyword>
<dbReference type="GO" id="GO:0006357">
    <property type="term" value="P:regulation of transcription by RNA polymerase II"/>
    <property type="evidence" value="ECO:0007669"/>
    <property type="project" value="TreeGrafter"/>
</dbReference>
<evidence type="ECO:0000256" key="2">
    <source>
        <dbReference type="ARBA" id="ARBA00005330"/>
    </source>
</evidence>
<evidence type="ECO:0000313" key="7">
    <source>
        <dbReference type="EMBL" id="CEP21716.1"/>
    </source>
</evidence>
<accession>A0A0H5C1X7</accession>
<dbReference type="GO" id="GO:0003713">
    <property type="term" value="F:transcription coactivator activity"/>
    <property type="evidence" value="ECO:0007669"/>
    <property type="project" value="TreeGrafter"/>
</dbReference>
<dbReference type="PANTHER" id="PTHR13556:SF2">
    <property type="entry name" value="TRANSCRIPTIONAL ADAPTER 3"/>
    <property type="match status" value="1"/>
</dbReference>
<name>A0A0H5C1X7_CYBJN</name>
<evidence type="ECO:0000313" key="8">
    <source>
        <dbReference type="Proteomes" id="UP000038830"/>
    </source>
</evidence>
<dbReference type="Pfam" id="PF10198">
    <property type="entry name" value="Ada3"/>
    <property type="match status" value="1"/>
</dbReference>